<evidence type="ECO:0000313" key="1">
    <source>
        <dbReference type="EMBL" id="EKM60271.1"/>
    </source>
</evidence>
<dbReference type="GeneID" id="18912180"/>
<dbReference type="HOGENOM" id="CLU_146183_0_0_1"/>
<dbReference type="KEGG" id="pco:PHACADRAFT_203513"/>
<dbReference type="InParanoid" id="K5VBJ1"/>
<sequence length="116" mass="12989">MISAENCTALHGFPPMFEDQYLQLTIVLQLGISMYGLGEVRTSSGFRRDIGTGGVGTIYTIYGSYSIYSEHRYNASIRHSQTRGIFLFNSASPDILLLIQTFSSVLLIEYRLIRAP</sequence>
<dbReference type="Proteomes" id="UP000008370">
    <property type="component" value="Unassembled WGS sequence"/>
</dbReference>
<dbReference type="RefSeq" id="XP_007389742.1">
    <property type="nucleotide sequence ID" value="XM_007389680.1"/>
</dbReference>
<proteinExistence type="predicted"/>
<name>K5VBJ1_PHACS</name>
<dbReference type="EMBL" id="JH930468">
    <property type="protein sequence ID" value="EKM60271.1"/>
    <property type="molecule type" value="Genomic_DNA"/>
</dbReference>
<reference evidence="1 2" key="1">
    <citation type="journal article" date="2012" name="BMC Genomics">
        <title>Comparative genomics of the white-rot fungi, Phanerochaete carnosa and P. chrysosporium, to elucidate the genetic basis of the distinct wood types they colonize.</title>
        <authorList>
            <person name="Suzuki H."/>
            <person name="MacDonald J."/>
            <person name="Syed K."/>
            <person name="Salamov A."/>
            <person name="Hori C."/>
            <person name="Aerts A."/>
            <person name="Henrissat B."/>
            <person name="Wiebenga A."/>
            <person name="vanKuyk P.A."/>
            <person name="Barry K."/>
            <person name="Lindquist E."/>
            <person name="LaButti K."/>
            <person name="Lapidus A."/>
            <person name="Lucas S."/>
            <person name="Coutinho P."/>
            <person name="Gong Y."/>
            <person name="Samejima M."/>
            <person name="Mahadevan R."/>
            <person name="Abou-Zaid M."/>
            <person name="de Vries R.P."/>
            <person name="Igarashi K."/>
            <person name="Yadav J.S."/>
            <person name="Grigoriev I.V."/>
            <person name="Master E.R."/>
        </authorList>
    </citation>
    <scope>NUCLEOTIDE SEQUENCE [LARGE SCALE GENOMIC DNA]</scope>
    <source>
        <strain evidence="1 2">HHB-10118-sp</strain>
    </source>
</reference>
<dbReference type="AlphaFoldDB" id="K5VBJ1"/>
<evidence type="ECO:0000313" key="2">
    <source>
        <dbReference type="Proteomes" id="UP000008370"/>
    </source>
</evidence>
<keyword evidence="2" id="KW-1185">Reference proteome</keyword>
<protein>
    <submittedName>
        <fullName evidence="1">Uncharacterized protein</fullName>
    </submittedName>
</protein>
<dbReference type="STRING" id="650164.K5VBJ1"/>
<dbReference type="Gene3D" id="2.60.40.1760">
    <property type="entry name" value="glycosyl hydrolase (family 31)"/>
    <property type="match status" value="1"/>
</dbReference>
<accession>K5VBJ1</accession>
<organism evidence="1 2">
    <name type="scientific">Phanerochaete carnosa (strain HHB-10118-sp)</name>
    <name type="common">White-rot fungus</name>
    <name type="synonym">Peniophora carnosa</name>
    <dbReference type="NCBI Taxonomy" id="650164"/>
    <lineage>
        <taxon>Eukaryota</taxon>
        <taxon>Fungi</taxon>
        <taxon>Dikarya</taxon>
        <taxon>Basidiomycota</taxon>
        <taxon>Agaricomycotina</taxon>
        <taxon>Agaricomycetes</taxon>
        <taxon>Polyporales</taxon>
        <taxon>Phanerochaetaceae</taxon>
        <taxon>Phanerochaete</taxon>
    </lineage>
</organism>
<dbReference type="OrthoDB" id="5839090at2759"/>
<gene>
    <name evidence="1" type="ORF">PHACADRAFT_203513</name>
</gene>